<dbReference type="EMBL" id="CP017157">
    <property type="protein sequence ID" value="AOP51018.1"/>
    <property type="molecule type" value="Genomic_DNA"/>
</dbReference>
<sequence>MTAVDERRMTELFENLEVPEGIKIELLRGEIVMMAGPDLVHNLIIEEVLDQIPRRKWHRLQTQDIDILSETSEPQPDLVVLDRDATPDSGRLMPSAAVTMLVEVVSRTSVQRDYLLKRSIYAAGRVPVYLIIDPVMGQCVLLTEPAGSGDEADYAVQRITKFGDPVPLPLLDVDLATGEFGTLKGVRPHRLP</sequence>
<feature type="domain" description="Putative restriction endonuclease" evidence="1">
    <location>
        <begin position="11"/>
        <end position="171"/>
    </location>
</feature>
<gene>
    <name evidence="2" type="ORF">SL103_06275</name>
</gene>
<dbReference type="InterPro" id="IPR011335">
    <property type="entry name" value="Restrct_endonuc-II-like"/>
</dbReference>
<dbReference type="Gene3D" id="3.90.1570.10">
    <property type="entry name" value="tt1808, chain A"/>
    <property type="match status" value="1"/>
</dbReference>
<dbReference type="AlphaFoldDB" id="A0A1D7VWY9"/>
<organism evidence="2 3">
    <name type="scientific">Streptomyces lydicus</name>
    <dbReference type="NCBI Taxonomy" id="47763"/>
    <lineage>
        <taxon>Bacteria</taxon>
        <taxon>Bacillati</taxon>
        <taxon>Actinomycetota</taxon>
        <taxon>Actinomycetes</taxon>
        <taxon>Kitasatosporales</taxon>
        <taxon>Streptomycetaceae</taxon>
        <taxon>Streptomyces</taxon>
    </lineage>
</organism>
<dbReference type="Pfam" id="PF05685">
    <property type="entry name" value="Uma2"/>
    <property type="match status" value="1"/>
</dbReference>
<dbReference type="KEGG" id="slc:SL103_06275"/>
<reference evidence="2 3" key="1">
    <citation type="submission" date="2016-09" db="EMBL/GenBank/DDBJ databases">
        <title>Complete genome sequencing of Streptomyces lydicus 103 and metabolic pathways analysis of antibiotic biosynthesis.</title>
        <authorList>
            <person name="Jia N."/>
            <person name="Ding M.-Z."/>
            <person name="Gao F."/>
            <person name="Yuan Y.-J."/>
        </authorList>
    </citation>
    <scope>NUCLEOTIDE SEQUENCE [LARGE SCALE GENOMIC DNA]</scope>
    <source>
        <strain evidence="2 3">103</strain>
    </source>
</reference>
<dbReference type="InterPro" id="IPR012296">
    <property type="entry name" value="Nuclease_put_TT1808"/>
</dbReference>
<evidence type="ECO:0000313" key="3">
    <source>
        <dbReference type="Proteomes" id="UP000094094"/>
    </source>
</evidence>
<evidence type="ECO:0000259" key="1">
    <source>
        <dbReference type="Pfam" id="PF05685"/>
    </source>
</evidence>
<dbReference type="InterPro" id="IPR008538">
    <property type="entry name" value="Uma2"/>
</dbReference>
<dbReference type="RefSeq" id="WP_069573467.1">
    <property type="nucleotide sequence ID" value="NZ_CP017157.1"/>
</dbReference>
<dbReference type="OrthoDB" id="4537149at2"/>
<dbReference type="SUPFAM" id="SSF52980">
    <property type="entry name" value="Restriction endonuclease-like"/>
    <property type="match status" value="1"/>
</dbReference>
<protein>
    <recommendedName>
        <fullName evidence="1">Putative restriction endonuclease domain-containing protein</fullName>
    </recommendedName>
</protein>
<keyword evidence="3" id="KW-1185">Reference proteome</keyword>
<dbReference type="CDD" id="cd06260">
    <property type="entry name" value="DUF820-like"/>
    <property type="match status" value="1"/>
</dbReference>
<dbReference type="Proteomes" id="UP000094094">
    <property type="component" value="Chromosome"/>
</dbReference>
<name>A0A1D7VWY9_9ACTN</name>
<proteinExistence type="predicted"/>
<dbReference type="PANTHER" id="PTHR35400">
    <property type="entry name" value="SLR1083 PROTEIN"/>
    <property type="match status" value="1"/>
</dbReference>
<dbReference type="PANTHER" id="PTHR35400:SF3">
    <property type="entry name" value="SLL1072 PROTEIN"/>
    <property type="match status" value="1"/>
</dbReference>
<accession>A0A1D7VWY9</accession>
<evidence type="ECO:0000313" key="2">
    <source>
        <dbReference type="EMBL" id="AOP51018.1"/>
    </source>
</evidence>